<organism evidence="3 4">
    <name type="scientific">Bacteroides mediterraneensis</name>
    <dbReference type="NCBI Taxonomy" id="1841856"/>
    <lineage>
        <taxon>Bacteria</taxon>
        <taxon>Pseudomonadati</taxon>
        <taxon>Bacteroidota</taxon>
        <taxon>Bacteroidia</taxon>
        <taxon>Bacteroidales</taxon>
        <taxon>Bacteroidaceae</taxon>
        <taxon>Bacteroides</taxon>
    </lineage>
</organism>
<sequence length="488" mass="55527">MRKLVYMCLLGMLPFSAMASDIKYTRPALTLKNDTLTMEFSMDVADVRVNSEQTYAFTPVLREGKNYYAMPPVIVTGKNGDYKMRRSERKMARRFGYDNPYVVIHGRQDNREDVVRYKAAVPYQPWMDHASMILLQEGKECCEVDLLNIKVIEPDVAVETPALPTEFEVCEPCKEMVSLLTPKEEPLKVRSEQSTLYIEFPVGKTIFDADYKNNRSELQKLKEILEPLEDGDLVTFKSINVCGYSSPDGSVRTNDRVASQRAESFALNLKGGYNFPQEVLHVTSAGEDWDSLVKMLEEDKPAYADKALAVIQKYDNLDVREARLKTTLGTATYRTMMNQYYPRLRRLSVSVDYEVREVLNSEAARLIYTNPKLLSLQEMYRVAAMYQPGTKEYKEVYEIAANTYPEDVIANINAASANIISGDFKKAASYMDKVKEDPRAYNNLGVLAWLAGHTEEAKGWFQKTASVEPEKANANLEKMVPYETAPQK</sequence>
<dbReference type="PROSITE" id="PS50005">
    <property type="entry name" value="TPR"/>
    <property type="match status" value="1"/>
</dbReference>
<gene>
    <name evidence="3" type="ORF">H6A31_09835</name>
</gene>
<evidence type="ECO:0000256" key="1">
    <source>
        <dbReference type="PROSITE-ProRule" id="PRU00339"/>
    </source>
</evidence>
<keyword evidence="2" id="KW-0732">Signal</keyword>
<dbReference type="SUPFAM" id="SSF103088">
    <property type="entry name" value="OmpA-like"/>
    <property type="match status" value="1"/>
</dbReference>
<keyword evidence="4" id="KW-1185">Reference proteome</keyword>
<dbReference type="InterPro" id="IPR036737">
    <property type="entry name" value="OmpA-like_sf"/>
</dbReference>
<dbReference type="RefSeq" id="WP_204476146.1">
    <property type="nucleotide sequence ID" value="NZ_JACJJW010000025.1"/>
</dbReference>
<evidence type="ECO:0000313" key="3">
    <source>
        <dbReference type="EMBL" id="MBM6758974.1"/>
    </source>
</evidence>
<dbReference type="InterPro" id="IPR019734">
    <property type="entry name" value="TPR_rpt"/>
</dbReference>
<accession>A0ABS2EXA9</accession>
<evidence type="ECO:0000313" key="4">
    <source>
        <dbReference type="Proteomes" id="UP000703295"/>
    </source>
</evidence>
<dbReference type="Proteomes" id="UP000703295">
    <property type="component" value="Unassembled WGS sequence"/>
</dbReference>
<dbReference type="Gene3D" id="1.25.40.10">
    <property type="entry name" value="Tetratricopeptide repeat domain"/>
    <property type="match status" value="1"/>
</dbReference>
<keyword evidence="1" id="KW-0802">TPR repeat</keyword>
<protein>
    <submittedName>
        <fullName evidence="3">DUF3868 domain-containing protein</fullName>
    </submittedName>
</protein>
<feature type="chain" id="PRO_5045362943" evidence="2">
    <location>
        <begin position="20"/>
        <end position="488"/>
    </location>
</feature>
<feature type="repeat" description="TPR" evidence="1">
    <location>
        <begin position="438"/>
        <end position="471"/>
    </location>
</feature>
<comment type="caution">
    <text evidence="3">The sequence shown here is derived from an EMBL/GenBank/DDBJ whole genome shotgun (WGS) entry which is preliminary data.</text>
</comment>
<name>A0ABS2EXA9_9BACE</name>
<proteinExistence type="predicted"/>
<evidence type="ECO:0000256" key="2">
    <source>
        <dbReference type="SAM" id="SignalP"/>
    </source>
</evidence>
<reference evidence="3 4" key="1">
    <citation type="journal article" date="2021" name="Sci. Rep.">
        <title>The distribution of antibiotic resistance genes in chicken gut microbiota commensals.</title>
        <authorList>
            <person name="Juricova H."/>
            <person name="Matiasovicova J."/>
            <person name="Kubasova T."/>
            <person name="Cejkova D."/>
            <person name="Rychlik I."/>
        </authorList>
    </citation>
    <scope>NUCLEOTIDE SEQUENCE [LARGE SCALE GENOMIC DNA]</scope>
    <source>
        <strain evidence="3 4">An801</strain>
    </source>
</reference>
<dbReference type="SUPFAM" id="SSF48452">
    <property type="entry name" value="TPR-like"/>
    <property type="match status" value="1"/>
</dbReference>
<dbReference type="InterPro" id="IPR011990">
    <property type="entry name" value="TPR-like_helical_dom_sf"/>
</dbReference>
<dbReference type="EMBL" id="JACJJW010000025">
    <property type="protein sequence ID" value="MBM6758974.1"/>
    <property type="molecule type" value="Genomic_DNA"/>
</dbReference>
<feature type="signal peptide" evidence="2">
    <location>
        <begin position="1"/>
        <end position="19"/>
    </location>
</feature>